<name>A0A1F6FYQ0_9BACT</name>
<evidence type="ECO:0000313" key="5">
    <source>
        <dbReference type="EMBL" id="OGG90988.1"/>
    </source>
</evidence>
<sequence length="114" mass="13017">MSRVKRSVLHGKKRTRILKLTKGYRWGRKNLIKQAITASHLAGAHALADRRKKKSVNRALWQIKINAALRENGQSYSKFIPLLKKNNIALDRKVLSILAEDYPAVFKKIVDSAK</sequence>
<dbReference type="Proteomes" id="UP000177998">
    <property type="component" value="Unassembled WGS sequence"/>
</dbReference>
<evidence type="ECO:0000256" key="1">
    <source>
        <dbReference type="ARBA" id="ARBA00007698"/>
    </source>
</evidence>
<dbReference type="PRINTS" id="PR00062">
    <property type="entry name" value="RIBOSOMALL20"/>
</dbReference>
<dbReference type="InterPro" id="IPR035566">
    <property type="entry name" value="Ribosomal_protein_bL20_C"/>
</dbReference>
<organism evidence="5 6">
    <name type="scientific">Candidatus Kuenenbacteria bacterium RIFCSPLOWO2_02_FULL_42_16</name>
    <dbReference type="NCBI Taxonomy" id="1798564"/>
    <lineage>
        <taxon>Bacteria</taxon>
        <taxon>Candidatus Kueneniibacteriota</taxon>
    </lineage>
</organism>
<evidence type="ECO:0000256" key="3">
    <source>
        <dbReference type="ARBA" id="ARBA00023274"/>
    </source>
</evidence>
<dbReference type="GO" id="GO:1990904">
    <property type="term" value="C:ribonucleoprotein complex"/>
    <property type="evidence" value="ECO:0007669"/>
    <property type="project" value="UniProtKB-KW"/>
</dbReference>
<evidence type="ECO:0000313" key="6">
    <source>
        <dbReference type="Proteomes" id="UP000177998"/>
    </source>
</evidence>
<dbReference type="Pfam" id="PF00453">
    <property type="entry name" value="Ribosomal_L20"/>
    <property type="match status" value="1"/>
</dbReference>
<dbReference type="AlphaFoldDB" id="A0A1F6FYQ0"/>
<evidence type="ECO:0000256" key="2">
    <source>
        <dbReference type="ARBA" id="ARBA00022980"/>
    </source>
</evidence>
<accession>A0A1F6FYQ0</accession>
<dbReference type="GO" id="GO:0003735">
    <property type="term" value="F:structural constituent of ribosome"/>
    <property type="evidence" value="ECO:0007669"/>
    <property type="project" value="InterPro"/>
</dbReference>
<dbReference type="SUPFAM" id="SSF74731">
    <property type="entry name" value="Ribosomal protein L20"/>
    <property type="match status" value="1"/>
</dbReference>
<protein>
    <recommendedName>
        <fullName evidence="4">50S ribosomal protein L20</fullName>
    </recommendedName>
</protein>
<comment type="similarity">
    <text evidence="1 4">Belongs to the bacterial ribosomal protein bL20 family.</text>
</comment>
<dbReference type="PANTHER" id="PTHR10986">
    <property type="entry name" value="39S RIBOSOMAL PROTEIN L20"/>
    <property type="match status" value="1"/>
</dbReference>
<dbReference type="NCBIfam" id="TIGR01032">
    <property type="entry name" value="rplT_bact"/>
    <property type="match status" value="1"/>
</dbReference>
<dbReference type="GO" id="GO:0006412">
    <property type="term" value="P:translation"/>
    <property type="evidence" value="ECO:0007669"/>
    <property type="project" value="InterPro"/>
</dbReference>
<dbReference type="CDD" id="cd07026">
    <property type="entry name" value="Ribosomal_L20"/>
    <property type="match status" value="1"/>
</dbReference>
<keyword evidence="2 4" id="KW-0689">Ribosomal protein</keyword>
<dbReference type="EMBL" id="MFMZ01000024">
    <property type="protein sequence ID" value="OGG90988.1"/>
    <property type="molecule type" value="Genomic_DNA"/>
</dbReference>
<gene>
    <name evidence="5" type="ORF">A3H55_01080</name>
</gene>
<dbReference type="InterPro" id="IPR005813">
    <property type="entry name" value="Ribosomal_bL20"/>
</dbReference>
<dbReference type="GO" id="GO:0019843">
    <property type="term" value="F:rRNA binding"/>
    <property type="evidence" value="ECO:0007669"/>
    <property type="project" value="UniProtKB-KW"/>
</dbReference>
<dbReference type="Gene3D" id="6.10.160.10">
    <property type="match status" value="1"/>
</dbReference>
<keyword evidence="4" id="KW-0694">RNA-binding</keyword>
<evidence type="ECO:0000256" key="4">
    <source>
        <dbReference type="RuleBase" id="RU000560"/>
    </source>
</evidence>
<reference evidence="5 6" key="1">
    <citation type="journal article" date="2016" name="Nat. Commun.">
        <title>Thousands of microbial genomes shed light on interconnected biogeochemical processes in an aquifer system.</title>
        <authorList>
            <person name="Anantharaman K."/>
            <person name="Brown C.T."/>
            <person name="Hug L.A."/>
            <person name="Sharon I."/>
            <person name="Castelle C.J."/>
            <person name="Probst A.J."/>
            <person name="Thomas B.C."/>
            <person name="Singh A."/>
            <person name="Wilkins M.J."/>
            <person name="Karaoz U."/>
            <person name="Brodie E.L."/>
            <person name="Williams K.H."/>
            <person name="Hubbard S.S."/>
            <person name="Banfield J.F."/>
        </authorList>
    </citation>
    <scope>NUCLEOTIDE SEQUENCE [LARGE SCALE GENOMIC DNA]</scope>
</reference>
<dbReference type="Gene3D" id="1.10.1900.20">
    <property type="entry name" value="Ribosomal protein L20"/>
    <property type="match status" value="1"/>
</dbReference>
<keyword evidence="4" id="KW-0699">rRNA-binding</keyword>
<dbReference type="FunFam" id="1.10.1900.20:FF:000001">
    <property type="entry name" value="50S ribosomal protein L20"/>
    <property type="match status" value="1"/>
</dbReference>
<dbReference type="GO" id="GO:0005840">
    <property type="term" value="C:ribosome"/>
    <property type="evidence" value="ECO:0007669"/>
    <property type="project" value="UniProtKB-KW"/>
</dbReference>
<keyword evidence="3 4" id="KW-0687">Ribonucleoprotein</keyword>
<comment type="function">
    <text evidence="4">Binds directly to 23S ribosomal RNA and is necessary for the in vitro assembly process of the 50S ribosomal subunit. It is not involved in the protein synthesizing functions of that subunit.</text>
</comment>
<comment type="caution">
    <text evidence="5">The sequence shown here is derived from an EMBL/GenBank/DDBJ whole genome shotgun (WGS) entry which is preliminary data.</text>
</comment>
<dbReference type="STRING" id="1798564.A3H55_01080"/>
<proteinExistence type="inferred from homology"/>